<keyword evidence="5" id="KW-1185">Reference proteome</keyword>
<dbReference type="STRING" id="696281.Desru_3808"/>
<dbReference type="InterPro" id="IPR012347">
    <property type="entry name" value="Ferritin-like"/>
</dbReference>
<gene>
    <name evidence="4" type="ordered locus">Desru_3808</name>
</gene>
<evidence type="ECO:0000256" key="3">
    <source>
        <dbReference type="ARBA" id="ARBA00024344"/>
    </source>
</evidence>
<name>F6DQL1_DESRL</name>
<dbReference type="GO" id="GO:0030435">
    <property type="term" value="P:sporulation resulting in formation of a cellular spore"/>
    <property type="evidence" value="ECO:0007669"/>
    <property type="project" value="UniProtKB-KW"/>
</dbReference>
<evidence type="ECO:0000256" key="1">
    <source>
        <dbReference type="ARBA" id="ARBA00022969"/>
    </source>
</evidence>
<evidence type="ECO:0000313" key="5">
    <source>
        <dbReference type="Proteomes" id="UP000009234"/>
    </source>
</evidence>
<dbReference type="PANTHER" id="PTHR39183">
    <property type="entry name" value="SPORE COAT PROTEIN F-LIKE PROTEIN YHCQ"/>
    <property type="match status" value="1"/>
</dbReference>
<reference evidence="5" key="1">
    <citation type="submission" date="2011-05" db="EMBL/GenBank/DDBJ databases">
        <title>Complete sequence of Desulfotomaculum ruminis DSM 2154.</title>
        <authorList>
            <person name="Lucas S."/>
            <person name="Copeland A."/>
            <person name="Lapidus A."/>
            <person name="Cheng J.-F."/>
            <person name="Goodwin L."/>
            <person name="Pitluck S."/>
            <person name="Lu M."/>
            <person name="Detter J.C."/>
            <person name="Han C."/>
            <person name="Tapia R."/>
            <person name="Land M."/>
            <person name="Hauser L."/>
            <person name="Kyrpides N."/>
            <person name="Ivanova N."/>
            <person name="Mikhailova N."/>
            <person name="Pagani I."/>
            <person name="Stams A.J.M."/>
            <person name="Plugge C.M."/>
            <person name="Muyzer G."/>
            <person name="Kuever J."/>
            <person name="Parshina S.N."/>
            <person name="Ivanova A.E."/>
            <person name="Nazina T.N."/>
            <person name="Brambilla E."/>
            <person name="Spring S."/>
            <person name="Klenk H.-P."/>
            <person name="Woyke T."/>
        </authorList>
    </citation>
    <scope>NUCLEOTIDE SEQUENCE [LARGE SCALE GENOMIC DNA]</scope>
    <source>
        <strain evidence="5">ATCC 23193 / DSM 2154 / NCIB 8452 / DL</strain>
    </source>
</reference>
<dbReference type="Gene3D" id="1.20.1260.10">
    <property type="match status" value="1"/>
</dbReference>
<dbReference type="KEGG" id="dru:Desru_3808"/>
<organism evidence="4 5">
    <name type="scientific">Desulforamulus ruminis (strain ATCC 23193 / DSM 2154 / NCIMB 8452 / DL)</name>
    <name type="common">Desulfotomaculum ruminis</name>
    <dbReference type="NCBI Taxonomy" id="696281"/>
    <lineage>
        <taxon>Bacteria</taxon>
        <taxon>Bacillati</taxon>
        <taxon>Bacillota</taxon>
        <taxon>Clostridia</taxon>
        <taxon>Eubacteriales</taxon>
        <taxon>Peptococcaceae</taxon>
        <taxon>Desulforamulus</taxon>
    </lineage>
</organism>
<proteinExistence type="inferred from homology"/>
<protein>
    <submittedName>
        <fullName evidence="4">Coat F domain protein</fullName>
    </submittedName>
</protein>
<sequence>MNNQSFPQGQNPTGYSMGITGIPQGGHSQQGQKIGAHELLMAHEVLSGMTNGINSFELYQPHITDSQLLGIWENQLRFMQSSYQNIVNYLHNRGGNQAIPYRTPRPVNPMYGLRNPSPQHPNNNMNQIDDRDVASGMMGCAKSAALQCTWAALECADPNLRNLLAGCAQSAINRAYELFQYMNQKGMYQVPTLADNTTNTMIQSYQAPSTMPMQ</sequence>
<comment type="similarity">
    <text evidence="3">Belongs to the CotF family.</text>
</comment>
<accession>F6DQL1</accession>
<dbReference type="Proteomes" id="UP000009234">
    <property type="component" value="Chromosome"/>
</dbReference>
<dbReference type="PANTHER" id="PTHR39183:SF1">
    <property type="entry name" value="SPORE COAT PROTEIN F-LIKE PROTEIN YHCQ"/>
    <property type="match status" value="1"/>
</dbReference>
<dbReference type="OrthoDB" id="2374504at2"/>
<keyword evidence="1" id="KW-0749">Sporulation</keyword>
<dbReference type="EMBL" id="CP002780">
    <property type="protein sequence ID" value="AEG62008.1"/>
    <property type="molecule type" value="Genomic_DNA"/>
</dbReference>
<dbReference type="HOGENOM" id="CLU_093052_0_0_9"/>
<evidence type="ECO:0000313" key="4">
    <source>
        <dbReference type="EMBL" id="AEG62008.1"/>
    </source>
</evidence>
<evidence type="ECO:0000256" key="2">
    <source>
        <dbReference type="ARBA" id="ARBA00024325"/>
    </source>
</evidence>
<dbReference type="AlphaFoldDB" id="F6DQL1"/>
<comment type="subcellular location">
    <subcellularLocation>
        <location evidence="2">Spore coat</location>
    </subcellularLocation>
</comment>
<dbReference type="eggNOG" id="COG5577">
    <property type="taxonomic scope" value="Bacteria"/>
</dbReference>
<dbReference type="InterPro" id="IPR012851">
    <property type="entry name" value="Spore_coat_CotF-like"/>
</dbReference>
<reference evidence="4 5" key="2">
    <citation type="journal article" date="2012" name="Stand. Genomic Sci.">
        <title>Complete genome sequence of the sulfate-reducing firmicute Desulfotomaculum ruminis type strain (DL(T)).</title>
        <authorList>
            <person name="Spring S."/>
            <person name="Visser M."/>
            <person name="Lu M."/>
            <person name="Copeland A."/>
            <person name="Lapidus A."/>
            <person name="Lucas S."/>
            <person name="Cheng J.F."/>
            <person name="Han C."/>
            <person name="Tapia R."/>
            <person name="Goodwin L.A."/>
            <person name="Pitluck S."/>
            <person name="Ivanova N."/>
            <person name="Land M."/>
            <person name="Hauser L."/>
            <person name="Larimer F."/>
            <person name="Rohde M."/>
            <person name="Goker M."/>
            <person name="Detter J.C."/>
            <person name="Kyrpides N.C."/>
            <person name="Woyke T."/>
            <person name="Schaap P.J."/>
            <person name="Plugge C.M."/>
            <person name="Muyzer G."/>
            <person name="Kuever J."/>
            <person name="Pereira I.A."/>
            <person name="Parshina S.N."/>
            <person name="Bernier-Latmani R."/>
            <person name="Stams A.J."/>
            <person name="Klenk H.P."/>
        </authorList>
    </citation>
    <scope>NUCLEOTIDE SEQUENCE [LARGE SCALE GENOMIC DNA]</scope>
    <source>
        <strain evidence="5">ATCC 23193 / DSM 2154 / NCIB 8452 / DL</strain>
    </source>
</reference>
<dbReference type="RefSeq" id="WP_013843753.1">
    <property type="nucleotide sequence ID" value="NC_015589.1"/>
</dbReference>
<dbReference type="Pfam" id="PF07875">
    <property type="entry name" value="Coat_F"/>
    <property type="match status" value="1"/>
</dbReference>